<comment type="caution">
    <text evidence="2">The sequence shown here is derived from an EMBL/GenBank/DDBJ whole genome shotgun (WGS) entry which is preliminary data.</text>
</comment>
<dbReference type="InterPro" id="IPR018060">
    <property type="entry name" value="HTH_AraC"/>
</dbReference>
<dbReference type="Proteomes" id="UP000283387">
    <property type="component" value="Unassembled WGS sequence"/>
</dbReference>
<dbReference type="GO" id="GO:0003700">
    <property type="term" value="F:DNA-binding transcription factor activity"/>
    <property type="evidence" value="ECO:0007669"/>
    <property type="project" value="InterPro"/>
</dbReference>
<proteinExistence type="predicted"/>
<protein>
    <submittedName>
        <fullName evidence="2">AraC-like DNA-binding protein</fullName>
    </submittedName>
</protein>
<dbReference type="Pfam" id="PF20240">
    <property type="entry name" value="DUF6597"/>
    <property type="match status" value="1"/>
</dbReference>
<gene>
    <name evidence="2" type="ORF">BC643_0810</name>
</gene>
<dbReference type="GO" id="GO:0043565">
    <property type="term" value="F:sequence-specific DNA binding"/>
    <property type="evidence" value="ECO:0007669"/>
    <property type="project" value="InterPro"/>
</dbReference>
<dbReference type="Gene3D" id="1.10.10.60">
    <property type="entry name" value="Homeodomain-like"/>
    <property type="match status" value="1"/>
</dbReference>
<name>A0A419W4W8_9BACT</name>
<keyword evidence="3" id="KW-1185">Reference proteome</keyword>
<dbReference type="SMART" id="SM00342">
    <property type="entry name" value="HTH_ARAC"/>
    <property type="match status" value="1"/>
</dbReference>
<dbReference type="OrthoDB" id="323290at2"/>
<dbReference type="AlphaFoldDB" id="A0A419W4W8"/>
<accession>A0A419W4W8</accession>
<dbReference type="PROSITE" id="PS01124">
    <property type="entry name" value="HTH_ARAC_FAMILY_2"/>
    <property type="match status" value="1"/>
</dbReference>
<dbReference type="Pfam" id="PF12833">
    <property type="entry name" value="HTH_18"/>
    <property type="match status" value="1"/>
</dbReference>
<dbReference type="RefSeq" id="WP_120271873.1">
    <property type="nucleotide sequence ID" value="NZ_RAPN01000001.1"/>
</dbReference>
<reference evidence="2 3" key="1">
    <citation type="submission" date="2018-09" db="EMBL/GenBank/DDBJ databases">
        <title>Genomic Encyclopedia of Archaeal and Bacterial Type Strains, Phase II (KMG-II): from individual species to whole genera.</title>
        <authorList>
            <person name="Goeker M."/>
        </authorList>
    </citation>
    <scope>NUCLEOTIDE SEQUENCE [LARGE SCALE GENOMIC DNA]</scope>
    <source>
        <strain evidence="2 3">DSM 27148</strain>
    </source>
</reference>
<dbReference type="EMBL" id="RAPN01000001">
    <property type="protein sequence ID" value="RKD90470.1"/>
    <property type="molecule type" value="Genomic_DNA"/>
</dbReference>
<sequence>MELNYEEHKPAGFISQFVQCFWMYENRSETTKHTILPHGYFEIVAEFSNGKIGKITQSGIWTQPVNVVIPRGSLILGIRFKLTATEYIFQHPISDIRDQLTSLPFDFWGFDQYGNADFTNFVKQVSKHLLKQLRNFPLQAIDQRKLKLFKLIYLNKFESVEQLAVQIGWSRRQINRYFNQQFGFPLKEYLKIIRCSSAYKYISKGELFPPVNYFDQSHFIKDIKHYTGKTPRQLYHNKDGRFLQLLTQQQN</sequence>
<feature type="domain" description="HTH araC/xylS-type" evidence="1">
    <location>
        <begin position="143"/>
        <end position="237"/>
    </location>
</feature>
<dbReference type="InterPro" id="IPR046532">
    <property type="entry name" value="DUF6597"/>
</dbReference>
<organism evidence="2 3">
    <name type="scientific">Mangrovibacterium diazotrophicum</name>
    <dbReference type="NCBI Taxonomy" id="1261403"/>
    <lineage>
        <taxon>Bacteria</taxon>
        <taxon>Pseudomonadati</taxon>
        <taxon>Bacteroidota</taxon>
        <taxon>Bacteroidia</taxon>
        <taxon>Marinilabiliales</taxon>
        <taxon>Prolixibacteraceae</taxon>
        <taxon>Mangrovibacterium</taxon>
    </lineage>
</organism>
<evidence type="ECO:0000313" key="2">
    <source>
        <dbReference type="EMBL" id="RKD90470.1"/>
    </source>
</evidence>
<keyword evidence="2" id="KW-0238">DNA-binding</keyword>
<evidence type="ECO:0000259" key="1">
    <source>
        <dbReference type="PROSITE" id="PS01124"/>
    </source>
</evidence>
<evidence type="ECO:0000313" key="3">
    <source>
        <dbReference type="Proteomes" id="UP000283387"/>
    </source>
</evidence>